<evidence type="ECO:0000256" key="5">
    <source>
        <dbReference type="ARBA" id="ARBA00023136"/>
    </source>
</evidence>
<protein>
    <submittedName>
        <fullName evidence="9">ABC transporter permease</fullName>
    </submittedName>
</protein>
<evidence type="ECO:0000256" key="2">
    <source>
        <dbReference type="ARBA" id="ARBA00022475"/>
    </source>
</evidence>
<dbReference type="RefSeq" id="WP_379845476.1">
    <property type="nucleotide sequence ID" value="NZ_JBHSMA010000003.1"/>
</dbReference>
<feature type="domain" description="ABC3 transporter permease C-terminal" evidence="7">
    <location>
        <begin position="294"/>
        <end position="410"/>
    </location>
</feature>
<evidence type="ECO:0000313" key="10">
    <source>
        <dbReference type="Proteomes" id="UP001596106"/>
    </source>
</evidence>
<evidence type="ECO:0000256" key="6">
    <source>
        <dbReference type="SAM" id="Phobius"/>
    </source>
</evidence>
<comment type="subcellular location">
    <subcellularLocation>
        <location evidence="1">Cell membrane</location>
        <topology evidence="1">Multi-pass membrane protein</topology>
    </subcellularLocation>
</comment>
<keyword evidence="2" id="KW-1003">Cell membrane</keyword>
<evidence type="ECO:0000259" key="8">
    <source>
        <dbReference type="Pfam" id="PF12704"/>
    </source>
</evidence>
<keyword evidence="5 6" id="KW-0472">Membrane</keyword>
<dbReference type="InterPro" id="IPR003838">
    <property type="entry name" value="ABC3_permease_C"/>
</dbReference>
<feature type="transmembrane region" description="Helical" evidence="6">
    <location>
        <begin position="723"/>
        <end position="753"/>
    </location>
</feature>
<keyword evidence="4 6" id="KW-1133">Transmembrane helix</keyword>
<keyword evidence="3 6" id="KW-0812">Transmembrane</keyword>
<dbReference type="Proteomes" id="UP001596106">
    <property type="component" value="Unassembled WGS sequence"/>
</dbReference>
<evidence type="ECO:0000259" key="7">
    <source>
        <dbReference type="Pfam" id="PF02687"/>
    </source>
</evidence>
<feature type="transmembrane region" description="Helical" evidence="6">
    <location>
        <begin position="773"/>
        <end position="793"/>
    </location>
</feature>
<dbReference type="Pfam" id="PF12704">
    <property type="entry name" value="MacB_PCD"/>
    <property type="match status" value="1"/>
</dbReference>
<evidence type="ECO:0000256" key="4">
    <source>
        <dbReference type="ARBA" id="ARBA00022989"/>
    </source>
</evidence>
<reference evidence="10" key="1">
    <citation type="journal article" date="2019" name="Int. J. Syst. Evol. Microbiol.">
        <title>The Global Catalogue of Microorganisms (GCM) 10K type strain sequencing project: providing services to taxonomists for standard genome sequencing and annotation.</title>
        <authorList>
            <consortium name="The Broad Institute Genomics Platform"/>
            <consortium name="The Broad Institute Genome Sequencing Center for Infectious Disease"/>
            <person name="Wu L."/>
            <person name="Ma J."/>
        </authorList>
    </citation>
    <scope>NUCLEOTIDE SEQUENCE [LARGE SCALE GENOMIC DNA]</scope>
    <source>
        <strain evidence="10">CCUG 55250</strain>
    </source>
</reference>
<feature type="transmembrane region" description="Helical" evidence="6">
    <location>
        <begin position="344"/>
        <end position="365"/>
    </location>
</feature>
<feature type="transmembrane region" description="Helical" evidence="6">
    <location>
        <begin position="21"/>
        <end position="41"/>
    </location>
</feature>
<feature type="transmembrane region" description="Helical" evidence="6">
    <location>
        <begin position="434"/>
        <end position="453"/>
    </location>
</feature>
<organism evidence="9 10">
    <name type="scientific">Larkinella bovis</name>
    <dbReference type="NCBI Taxonomy" id="683041"/>
    <lineage>
        <taxon>Bacteria</taxon>
        <taxon>Pseudomonadati</taxon>
        <taxon>Bacteroidota</taxon>
        <taxon>Cytophagia</taxon>
        <taxon>Cytophagales</taxon>
        <taxon>Spirosomataceae</taxon>
        <taxon>Larkinella</taxon>
    </lineage>
</organism>
<gene>
    <name evidence="9" type="ORF">ACFPMF_13070</name>
</gene>
<accession>A0ABW0ICJ3</accession>
<feature type="domain" description="ABC3 transporter permease C-terminal" evidence="7">
    <location>
        <begin position="690"/>
        <end position="803"/>
    </location>
</feature>
<feature type="transmembrane region" description="Helical" evidence="6">
    <location>
        <begin position="385"/>
        <end position="409"/>
    </location>
</feature>
<feature type="transmembrane region" description="Helical" evidence="6">
    <location>
        <begin position="288"/>
        <end position="308"/>
    </location>
</feature>
<evidence type="ECO:0000256" key="1">
    <source>
        <dbReference type="ARBA" id="ARBA00004651"/>
    </source>
</evidence>
<comment type="caution">
    <text evidence="9">The sequence shown here is derived from an EMBL/GenBank/DDBJ whole genome shotgun (WGS) entry which is preliminary data.</text>
</comment>
<dbReference type="PANTHER" id="PTHR30572">
    <property type="entry name" value="MEMBRANE COMPONENT OF TRANSPORTER-RELATED"/>
    <property type="match status" value="1"/>
</dbReference>
<dbReference type="PROSITE" id="PS51257">
    <property type="entry name" value="PROKAR_LIPOPROTEIN"/>
    <property type="match status" value="1"/>
</dbReference>
<keyword evidence="10" id="KW-1185">Reference proteome</keyword>
<feature type="transmembrane region" description="Helical" evidence="6">
    <location>
        <begin position="687"/>
        <end position="711"/>
    </location>
</feature>
<evidence type="ECO:0000256" key="3">
    <source>
        <dbReference type="ARBA" id="ARBA00022692"/>
    </source>
</evidence>
<dbReference type="InterPro" id="IPR050250">
    <property type="entry name" value="Macrolide_Exporter_MacB"/>
</dbReference>
<feature type="domain" description="MacB-like periplasmic core" evidence="8">
    <location>
        <begin position="20"/>
        <end position="241"/>
    </location>
</feature>
<dbReference type="PANTHER" id="PTHR30572:SF18">
    <property type="entry name" value="ABC-TYPE MACROLIDE FAMILY EXPORT SYSTEM PERMEASE COMPONENT 2"/>
    <property type="match status" value="1"/>
</dbReference>
<evidence type="ECO:0000313" key="9">
    <source>
        <dbReference type="EMBL" id="MFC5410250.1"/>
    </source>
</evidence>
<dbReference type="EMBL" id="JBHSMA010000003">
    <property type="protein sequence ID" value="MFC5410250.1"/>
    <property type="molecule type" value="Genomic_DNA"/>
</dbReference>
<proteinExistence type="predicted"/>
<sequence>MLRNYFKVALRNLLRNLSYSVINLVGLAIGLACCLSIYLFVRDEFQYDRFLPKADRIYRVVNQRTAEGKQNQFAVTPPAYGPALKTNFPEVEQMVRLFTVQKPLVIYQDKKSAESDIMLADSTFFDVFDFPLLRGNPKEVLLGMNTLVISESLARKFFGNEDPVNKLLTIGGPGATPFRVTGVMKDLPVQSHLKVNAVGSFSTLKPLVGAERLESWRWQQFYTYIVLRSGTDAARLQAKLPDLLTRFAKPELDKIGLSYQTRLQAVTDIHLRSSELEYDNAQKGNIRYVYALMLIAVFALLIACFNFMNLSTARSLTRAKEVGLRKTIGAGRQQLMKQFLGESFLLTTLAMMVGIAITALLLPYFNNWVNKSLSLIVLWQPPLLAGLVLAVLVVAGLAGLYPAFFLSGFQPVQVLTGHRVETPKRGAVSVRKTLVVLQFTASTVLIIGTGVVFSQLRYIQQKDLGFADEQVIVLPLRTDAMRKGYEALKTDLLRNPSIRAATACYGIPGGTFAGDGIRLPGKTEETATNMFIIDPDYIPTMGMQLVAGRNFSREFGTDLNEAFILNETAVRAFGFGSPQQALGQVLSWPKWEAAYPGDTLKRGRVIGVVKDFNYKSLHQKVEPVVMHQFPVAFSSLVLRVQPTNLPTALDFLKEKWRTQAPDWPFDYQVVDQEFAQFYRSEQLFGKLFSLFTTLSILIAGLGLFGLATFMAQQRTKEIGVRKVLGASVASLVVLLSKDFLKLVVIAIGLASPLAWYAMNNWLADFAYRIDLEWWMFALAALLAVGIALLTVSFQSVKASLMNPVKSLKSE</sequence>
<dbReference type="Pfam" id="PF02687">
    <property type="entry name" value="FtsX"/>
    <property type="match status" value="2"/>
</dbReference>
<name>A0ABW0ICJ3_9BACT</name>
<dbReference type="InterPro" id="IPR025857">
    <property type="entry name" value="MacB_PCD"/>
</dbReference>